<dbReference type="InterPro" id="IPR044293">
    <property type="entry name" value="PRE"/>
</dbReference>
<dbReference type="EMBL" id="CAUOFW020002725">
    <property type="protein sequence ID" value="CAK9155698.1"/>
    <property type="molecule type" value="Genomic_DNA"/>
</dbReference>
<evidence type="ECO:0000256" key="4">
    <source>
        <dbReference type="ARBA" id="ARBA00023163"/>
    </source>
</evidence>
<dbReference type="Gene3D" id="4.10.280.10">
    <property type="entry name" value="Helix-loop-helix DNA-binding domain"/>
    <property type="match status" value="1"/>
</dbReference>
<evidence type="ECO:0000256" key="2">
    <source>
        <dbReference type="ARBA" id="ARBA00022604"/>
    </source>
</evidence>
<protein>
    <recommendedName>
        <fullName evidence="10">BHLH domain-containing protein</fullName>
    </recommendedName>
</protein>
<dbReference type="InterPro" id="IPR044172">
    <property type="entry name" value="ILI2-like"/>
</dbReference>
<comment type="caution">
    <text evidence="7">The sequence shown here is derived from an EMBL/GenBank/DDBJ whole genome shotgun (WGS) entry which is preliminary data.</text>
</comment>
<dbReference type="Proteomes" id="UP001642360">
    <property type="component" value="Unassembled WGS sequence"/>
</dbReference>
<gene>
    <name evidence="7" type="ORF">ILEXP_LOCUS24105</name>
    <name evidence="8" type="ORF">ILEXP_LOCUS46012</name>
</gene>
<dbReference type="Pfam" id="PF23174">
    <property type="entry name" value="bHLH_ILI"/>
    <property type="match status" value="1"/>
</dbReference>
<keyword evidence="2" id="KW-0341">Growth regulation</keyword>
<comment type="subcellular location">
    <subcellularLocation>
        <location evidence="1">Nucleus</location>
    </subcellularLocation>
</comment>
<feature type="coiled-coil region" evidence="6">
    <location>
        <begin position="43"/>
        <end position="70"/>
    </location>
</feature>
<organism evidence="7 9">
    <name type="scientific">Ilex paraguariensis</name>
    <name type="common">yerba mate</name>
    <dbReference type="NCBI Taxonomy" id="185542"/>
    <lineage>
        <taxon>Eukaryota</taxon>
        <taxon>Viridiplantae</taxon>
        <taxon>Streptophyta</taxon>
        <taxon>Embryophyta</taxon>
        <taxon>Tracheophyta</taxon>
        <taxon>Spermatophyta</taxon>
        <taxon>Magnoliopsida</taxon>
        <taxon>eudicotyledons</taxon>
        <taxon>Gunneridae</taxon>
        <taxon>Pentapetalae</taxon>
        <taxon>asterids</taxon>
        <taxon>campanulids</taxon>
        <taxon>Aquifoliales</taxon>
        <taxon>Aquifoliaceae</taxon>
        <taxon>Ilex</taxon>
    </lineage>
</organism>
<dbReference type="PANTHER" id="PTHR38546:SF3">
    <property type="entry name" value="DNA BINDING PROTEIN"/>
    <property type="match status" value="1"/>
</dbReference>
<keyword evidence="3" id="KW-0805">Transcription regulation</keyword>
<name>A0ABC8SKW8_9AQUA</name>
<keyword evidence="5" id="KW-0539">Nucleus</keyword>
<evidence type="ECO:0000313" key="7">
    <source>
        <dbReference type="EMBL" id="CAK9155698.1"/>
    </source>
</evidence>
<reference evidence="7 9" key="1">
    <citation type="submission" date="2024-02" db="EMBL/GenBank/DDBJ databases">
        <authorList>
            <person name="Vignale AGUSTIN F."/>
            <person name="Sosa J E."/>
            <person name="Modenutti C."/>
        </authorList>
    </citation>
    <scope>NUCLEOTIDE SEQUENCE [LARGE SCALE GENOMIC DNA]</scope>
</reference>
<dbReference type="GO" id="GO:0005634">
    <property type="term" value="C:nucleus"/>
    <property type="evidence" value="ECO:0007669"/>
    <property type="project" value="UniProtKB-SubCell"/>
</dbReference>
<dbReference type="AlphaFoldDB" id="A0ABC8SKW8"/>
<keyword evidence="6" id="KW-0175">Coiled coil</keyword>
<dbReference type="EMBL" id="CAUOFW020006764">
    <property type="protein sequence ID" value="CAK9176175.1"/>
    <property type="molecule type" value="Genomic_DNA"/>
</dbReference>
<evidence type="ECO:0000256" key="5">
    <source>
        <dbReference type="ARBA" id="ARBA00023242"/>
    </source>
</evidence>
<keyword evidence="9" id="KW-1185">Reference proteome</keyword>
<evidence type="ECO:0000313" key="8">
    <source>
        <dbReference type="EMBL" id="CAK9176175.1"/>
    </source>
</evidence>
<sequence length="87" mass="9919">MSSRNNRGSGFTQDEINGLLLKLQALLPDPTSRCTRVPTSKILEEMCSYIKRLRREVDDLSERLSQSLSSMDSDELNADFLRSLLQQ</sequence>
<evidence type="ECO:0000256" key="6">
    <source>
        <dbReference type="SAM" id="Coils"/>
    </source>
</evidence>
<evidence type="ECO:0000256" key="1">
    <source>
        <dbReference type="ARBA" id="ARBA00004123"/>
    </source>
</evidence>
<evidence type="ECO:0000256" key="3">
    <source>
        <dbReference type="ARBA" id="ARBA00023015"/>
    </source>
</evidence>
<proteinExistence type="predicted"/>
<dbReference type="PANTHER" id="PTHR38546">
    <property type="entry name" value="DNA BINDING PROTEIN"/>
    <property type="match status" value="1"/>
</dbReference>
<dbReference type="InterPro" id="IPR036638">
    <property type="entry name" value="HLH_DNA-bd_sf"/>
</dbReference>
<dbReference type="SUPFAM" id="SSF47459">
    <property type="entry name" value="HLH, helix-loop-helix DNA-binding domain"/>
    <property type="match status" value="1"/>
</dbReference>
<evidence type="ECO:0000313" key="9">
    <source>
        <dbReference type="Proteomes" id="UP001642360"/>
    </source>
</evidence>
<evidence type="ECO:0008006" key="10">
    <source>
        <dbReference type="Google" id="ProtNLM"/>
    </source>
</evidence>
<keyword evidence="4" id="KW-0804">Transcription</keyword>
<accession>A0ABC8SKW8</accession>